<feature type="transmembrane region" description="Helical" evidence="1">
    <location>
        <begin position="6"/>
        <end position="31"/>
    </location>
</feature>
<protein>
    <recommendedName>
        <fullName evidence="4">Prepilin-type N-terminal cleavage/methylation domain-containing protein</fullName>
    </recommendedName>
</protein>
<evidence type="ECO:0000256" key="1">
    <source>
        <dbReference type="SAM" id="Phobius"/>
    </source>
</evidence>
<evidence type="ECO:0000313" key="3">
    <source>
        <dbReference type="Proteomes" id="UP000177982"/>
    </source>
</evidence>
<keyword evidence="1" id="KW-0812">Transmembrane</keyword>
<organism evidence="2 3">
    <name type="scientific">Candidatus Sungbacteria bacterium RIFCSPLOWO2_01_FULL_47_10</name>
    <dbReference type="NCBI Taxonomy" id="1802276"/>
    <lineage>
        <taxon>Bacteria</taxon>
        <taxon>Candidatus Sungiibacteriota</taxon>
    </lineage>
</organism>
<evidence type="ECO:0008006" key="4">
    <source>
        <dbReference type="Google" id="ProtNLM"/>
    </source>
</evidence>
<gene>
    <name evidence="2" type="ORF">A2934_01115</name>
</gene>
<name>A0A1G2L5E9_9BACT</name>
<dbReference type="AlphaFoldDB" id="A0A1G2L5E9"/>
<proteinExistence type="predicted"/>
<accession>A0A1G2L5E9</accession>
<evidence type="ECO:0000313" key="2">
    <source>
        <dbReference type="EMBL" id="OHA06754.1"/>
    </source>
</evidence>
<dbReference type="EMBL" id="MHQO01000024">
    <property type="protein sequence ID" value="OHA06754.1"/>
    <property type="molecule type" value="Genomic_DNA"/>
</dbReference>
<reference evidence="2 3" key="1">
    <citation type="journal article" date="2016" name="Nat. Commun.">
        <title>Thousands of microbial genomes shed light on interconnected biogeochemical processes in an aquifer system.</title>
        <authorList>
            <person name="Anantharaman K."/>
            <person name="Brown C.T."/>
            <person name="Hug L.A."/>
            <person name="Sharon I."/>
            <person name="Castelle C.J."/>
            <person name="Probst A.J."/>
            <person name="Thomas B.C."/>
            <person name="Singh A."/>
            <person name="Wilkins M.J."/>
            <person name="Karaoz U."/>
            <person name="Brodie E.L."/>
            <person name="Williams K.H."/>
            <person name="Hubbard S.S."/>
            <person name="Banfield J.F."/>
        </authorList>
    </citation>
    <scope>NUCLEOTIDE SEQUENCE [LARGE SCALE GENOMIC DNA]</scope>
</reference>
<keyword evidence="1" id="KW-1133">Transmembrane helix</keyword>
<dbReference type="Proteomes" id="UP000177982">
    <property type="component" value="Unassembled WGS sequence"/>
</dbReference>
<keyword evidence="1" id="KW-0472">Membrane</keyword>
<sequence length="156" mass="16988">MKGISLIEVAIGTAIISSILLALGSVAQYSLHLSKNSTLRLQAVFLASEGVEAVKTLRDSGWSANIAPLNAGTDYYVVFETDHYVTTTSPPALIDGLFQQKIVFENTNRDANDDIVESGGVADPNTKKVSVTVSWNYRNVAREETIRTYVANMFND</sequence>
<comment type="caution">
    <text evidence="2">The sequence shown here is derived from an EMBL/GenBank/DDBJ whole genome shotgun (WGS) entry which is preliminary data.</text>
</comment>